<dbReference type="InterPro" id="IPR001789">
    <property type="entry name" value="Sig_transdc_resp-reg_receiver"/>
</dbReference>
<evidence type="ECO:0000313" key="15">
    <source>
        <dbReference type="EMBL" id="NOK12860.1"/>
    </source>
</evidence>
<dbReference type="PROSITE" id="PS00688">
    <property type="entry name" value="SIGMA54_INTERACT_3"/>
    <property type="match status" value="1"/>
</dbReference>
<dbReference type="SMART" id="SM00382">
    <property type="entry name" value="AAA"/>
    <property type="match status" value="1"/>
</dbReference>
<dbReference type="FunFam" id="1.10.8.60:FF:000014">
    <property type="entry name" value="DNA-binding transcriptional regulator NtrC"/>
    <property type="match status" value="1"/>
</dbReference>
<dbReference type="AlphaFoldDB" id="A0A7Y4JXD1"/>
<dbReference type="RefSeq" id="WP_171419920.1">
    <property type="nucleotide sequence ID" value="NZ_JABFJW010000268.1"/>
</dbReference>
<dbReference type="InterPro" id="IPR009057">
    <property type="entry name" value="Homeodomain-like_sf"/>
</dbReference>
<dbReference type="InterPro" id="IPR025943">
    <property type="entry name" value="Sigma_54_int_dom_ATP-bd_2"/>
</dbReference>
<dbReference type="GO" id="GO:0043565">
    <property type="term" value="F:sequence-specific DNA binding"/>
    <property type="evidence" value="ECO:0007669"/>
    <property type="project" value="InterPro"/>
</dbReference>
<dbReference type="InterPro" id="IPR011006">
    <property type="entry name" value="CheY-like_superfamily"/>
</dbReference>
<evidence type="ECO:0000256" key="4">
    <source>
        <dbReference type="ARBA" id="ARBA00022741"/>
    </source>
</evidence>
<comment type="caution">
    <text evidence="15">The sequence shown here is derived from an EMBL/GenBank/DDBJ whole genome shotgun (WGS) entry which is preliminary data.</text>
</comment>
<dbReference type="Gene3D" id="1.10.10.60">
    <property type="entry name" value="Homeodomain-like"/>
    <property type="match status" value="1"/>
</dbReference>
<dbReference type="FunFam" id="3.40.50.300:FF:000006">
    <property type="entry name" value="DNA-binding transcriptional regulator NtrC"/>
    <property type="match status" value="1"/>
</dbReference>
<accession>A0A7Y4JXD1</accession>
<evidence type="ECO:0000256" key="1">
    <source>
        <dbReference type="ARBA" id="ARBA00004496"/>
    </source>
</evidence>
<dbReference type="Pfam" id="PF02954">
    <property type="entry name" value="HTH_8"/>
    <property type="match status" value="1"/>
</dbReference>
<dbReference type="Pfam" id="PF00158">
    <property type="entry name" value="Sigma54_activat"/>
    <property type="match status" value="1"/>
</dbReference>
<dbReference type="InterPro" id="IPR027417">
    <property type="entry name" value="P-loop_NTPase"/>
</dbReference>
<dbReference type="Pfam" id="PF00072">
    <property type="entry name" value="Response_reg"/>
    <property type="match status" value="1"/>
</dbReference>
<dbReference type="PROSITE" id="PS00676">
    <property type="entry name" value="SIGMA54_INTERACT_2"/>
    <property type="match status" value="1"/>
</dbReference>
<dbReference type="PROSITE" id="PS50045">
    <property type="entry name" value="SIGMA54_INTERACT_4"/>
    <property type="match status" value="1"/>
</dbReference>
<dbReference type="EMBL" id="JABFJW010000268">
    <property type="protein sequence ID" value="NOK12860.1"/>
    <property type="molecule type" value="Genomic_DNA"/>
</dbReference>
<dbReference type="Gene3D" id="3.40.50.2300">
    <property type="match status" value="1"/>
</dbReference>
<dbReference type="SMART" id="SM00448">
    <property type="entry name" value="REC"/>
    <property type="match status" value="1"/>
</dbReference>
<evidence type="ECO:0000256" key="11">
    <source>
        <dbReference type="PROSITE-ProRule" id="PRU00169"/>
    </source>
</evidence>
<dbReference type="CDD" id="cd00009">
    <property type="entry name" value="AAA"/>
    <property type="match status" value="1"/>
</dbReference>
<evidence type="ECO:0000259" key="13">
    <source>
        <dbReference type="PROSITE" id="PS50045"/>
    </source>
</evidence>
<dbReference type="GO" id="GO:0000160">
    <property type="term" value="P:phosphorelay signal transduction system"/>
    <property type="evidence" value="ECO:0007669"/>
    <property type="project" value="UniProtKB-KW"/>
</dbReference>
<name>A0A7Y4JXD1_9BACT</name>
<dbReference type="InterPro" id="IPR003593">
    <property type="entry name" value="AAA+_ATPase"/>
</dbReference>
<evidence type="ECO:0000259" key="14">
    <source>
        <dbReference type="PROSITE" id="PS50110"/>
    </source>
</evidence>
<evidence type="ECO:0000313" key="16">
    <source>
        <dbReference type="Proteomes" id="UP000528460"/>
    </source>
</evidence>
<evidence type="ECO:0000256" key="12">
    <source>
        <dbReference type="SAM" id="MobiDB-lite"/>
    </source>
</evidence>
<feature type="domain" description="Response regulatory" evidence="14">
    <location>
        <begin position="5"/>
        <end position="119"/>
    </location>
</feature>
<evidence type="ECO:0000256" key="2">
    <source>
        <dbReference type="ARBA" id="ARBA00022490"/>
    </source>
</evidence>
<dbReference type="Gene3D" id="1.10.8.60">
    <property type="match status" value="1"/>
</dbReference>
<keyword evidence="5" id="KW-0067">ATP-binding</keyword>
<proteinExistence type="predicted"/>
<feature type="domain" description="Sigma-54 factor interaction" evidence="13">
    <location>
        <begin position="144"/>
        <end position="373"/>
    </location>
</feature>
<dbReference type="PANTHER" id="PTHR32071">
    <property type="entry name" value="TRANSCRIPTIONAL REGULATORY PROTEIN"/>
    <property type="match status" value="1"/>
</dbReference>
<evidence type="ECO:0000256" key="8">
    <source>
        <dbReference type="ARBA" id="ARBA00023125"/>
    </source>
</evidence>
<dbReference type="InterPro" id="IPR002078">
    <property type="entry name" value="Sigma_54_int"/>
</dbReference>
<dbReference type="InterPro" id="IPR025944">
    <property type="entry name" value="Sigma_54_int_dom_CS"/>
</dbReference>
<dbReference type="GO" id="GO:0005737">
    <property type="term" value="C:cytoplasm"/>
    <property type="evidence" value="ECO:0007669"/>
    <property type="project" value="UniProtKB-SubCell"/>
</dbReference>
<keyword evidence="2" id="KW-0963">Cytoplasm</keyword>
<dbReference type="GO" id="GO:0005524">
    <property type="term" value="F:ATP binding"/>
    <property type="evidence" value="ECO:0007669"/>
    <property type="project" value="UniProtKB-KW"/>
</dbReference>
<sequence>MAPERILVVDDEANARRALVTLLGEEGYEVREAADGAEALAALDDFSPALVLTDVRMPRMDGLTLLRRAKEAGSDAAFVMMTAFGTVEAAVEAMRMGAESYLTKPLDLNAVLVVLGKALETRRLKQETRQLRERVAERFRVGNIIGDAPELQGVYALIQQAAPTRATVLILGESGTGKELVAQALHELSPRKARPFVKVHCAALSEGLLESELFGHERGAFTGALARKEGRFELADGGTLFLDEIGEISPAVQVKLLRVLQGREFERVGGTQTLKVDVRIVAATHRDLEAEVKAGRFREDLYYRLNVVAVTLPPLRRRKADIPALVSHFLERCNALHGKAVKGLAPGTLEALMSHDWPGNIRELENAVERAVVLARGEELTADDLPPVLRGPRPSAGAVERLIPGATLATIEREAILRTLEMVQGSTTRAAEVLGISVRKIQYKLKEYGGGGPGPDEDPAADPQAPRARKEAPWKPDPEA</sequence>
<dbReference type="InterPro" id="IPR002197">
    <property type="entry name" value="HTH_Fis"/>
</dbReference>
<dbReference type="FunFam" id="3.40.50.2300:FF:000018">
    <property type="entry name" value="DNA-binding transcriptional regulator NtrC"/>
    <property type="match status" value="1"/>
</dbReference>
<keyword evidence="3 11" id="KW-0597">Phosphoprotein</keyword>
<dbReference type="Pfam" id="PF25601">
    <property type="entry name" value="AAA_lid_14"/>
    <property type="match status" value="1"/>
</dbReference>
<dbReference type="PRINTS" id="PR01590">
    <property type="entry name" value="HTHFIS"/>
</dbReference>
<protein>
    <submittedName>
        <fullName evidence="15">Sigma-54-dependent Fis family transcriptional regulator</fullName>
    </submittedName>
</protein>
<dbReference type="InterPro" id="IPR025662">
    <property type="entry name" value="Sigma_54_int_dom_ATP-bd_1"/>
</dbReference>
<dbReference type="Gene3D" id="3.40.50.300">
    <property type="entry name" value="P-loop containing nucleotide triphosphate hydrolases"/>
    <property type="match status" value="1"/>
</dbReference>
<feature type="region of interest" description="Disordered" evidence="12">
    <location>
        <begin position="446"/>
        <end position="480"/>
    </location>
</feature>
<dbReference type="PANTHER" id="PTHR32071:SF113">
    <property type="entry name" value="ALGINATE BIOSYNTHESIS TRANSCRIPTIONAL REGULATORY PROTEIN ALGB"/>
    <property type="match status" value="1"/>
</dbReference>
<evidence type="ECO:0000256" key="10">
    <source>
        <dbReference type="ARBA" id="ARBA00023163"/>
    </source>
</evidence>
<dbReference type="PROSITE" id="PS00675">
    <property type="entry name" value="SIGMA54_INTERACT_1"/>
    <property type="match status" value="1"/>
</dbReference>
<evidence type="ECO:0000256" key="7">
    <source>
        <dbReference type="ARBA" id="ARBA00023015"/>
    </source>
</evidence>
<dbReference type="SUPFAM" id="SSF52172">
    <property type="entry name" value="CheY-like"/>
    <property type="match status" value="1"/>
</dbReference>
<comment type="subcellular location">
    <subcellularLocation>
        <location evidence="1">Cytoplasm</location>
    </subcellularLocation>
</comment>
<evidence type="ECO:0000256" key="5">
    <source>
        <dbReference type="ARBA" id="ARBA00022840"/>
    </source>
</evidence>
<reference evidence="15 16" key="1">
    <citation type="submission" date="2020-05" db="EMBL/GenBank/DDBJ databases">
        <authorList>
            <person name="Whitworth D."/>
        </authorList>
    </citation>
    <scope>NUCLEOTIDE SEQUENCE [LARGE SCALE GENOMIC DNA]</scope>
    <source>
        <strain evidence="15 16">CA046A</strain>
    </source>
</reference>
<dbReference type="SUPFAM" id="SSF46689">
    <property type="entry name" value="Homeodomain-like"/>
    <property type="match status" value="1"/>
</dbReference>
<dbReference type="InterPro" id="IPR058031">
    <property type="entry name" value="AAA_lid_NorR"/>
</dbReference>
<dbReference type="SUPFAM" id="SSF52540">
    <property type="entry name" value="P-loop containing nucleoside triphosphate hydrolases"/>
    <property type="match status" value="1"/>
</dbReference>
<evidence type="ECO:0000256" key="6">
    <source>
        <dbReference type="ARBA" id="ARBA00023012"/>
    </source>
</evidence>
<organism evidence="15 16">
    <name type="scientific">Corallococcus exercitus</name>
    <dbReference type="NCBI Taxonomy" id="2316736"/>
    <lineage>
        <taxon>Bacteria</taxon>
        <taxon>Pseudomonadati</taxon>
        <taxon>Myxococcota</taxon>
        <taxon>Myxococcia</taxon>
        <taxon>Myxococcales</taxon>
        <taxon>Cystobacterineae</taxon>
        <taxon>Myxococcaceae</taxon>
        <taxon>Corallococcus</taxon>
    </lineage>
</organism>
<feature type="modified residue" description="4-aspartylphosphate" evidence="11">
    <location>
        <position position="54"/>
    </location>
</feature>
<keyword evidence="8" id="KW-0238">DNA-binding</keyword>
<evidence type="ECO:0000256" key="3">
    <source>
        <dbReference type="ARBA" id="ARBA00022553"/>
    </source>
</evidence>
<gene>
    <name evidence="15" type="ORF">HNS30_27835</name>
</gene>
<evidence type="ECO:0000256" key="9">
    <source>
        <dbReference type="ARBA" id="ARBA00023159"/>
    </source>
</evidence>
<feature type="compositionally biased region" description="Basic and acidic residues" evidence="12">
    <location>
        <begin position="468"/>
        <end position="480"/>
    </location>
</feature>
<keyword evidence="6" id="KW-0902">Two-component regulatory system</keyword>
<keyword evidence="4" id="KW-0547">Nucleotide-binding</keyword>
<keyword evidence="9" id="KW-0010">Activator</keyword>
<dbReference type="Proteomes" id="UP000528460">
    <property type="component" value="Unassembled WGS sequence"/>
</dbReference>
<keyword evidence="7" id="KW-0805">Transcription regulation</keyword>
<keyword evidence="10" id="KW-0804">Transcription</keyword>
<dbReference type="PROSITE" id="PS50110">
    <property type="entry name" value="RESPONSE_REGULATORY"/>
    <property type="match status" value="1"/>
</dbReference>
<dbReference type="GO" id="GO:0006355">
    <property type="term" value="P:regulation of DNA-templated transcription"/>
    <property type="evidence" value="ECO:0007669"/>
    <property type="project" value="InterPro"/>
</dbReference>